<evidence type="ECO:0000313" key="2">
    <source>
        <dbReference type="EMBL" id="SDS65778.1"/>
    </source>
</evidence>
<name>A0A1H1U018_9ACTN</name>
<dbReference type="EMBL" id="LT629758">
    <property type="protein sequence ID" value="SDS65778.1"/>
    <property type="molecule type" value="Genomic_DNA"/>
</dbReference>
<proteinExistence type="predicted"/>
<organism evidence="2 3">
    <name type="scientific">Actinoplanes derwentensis</name>
    <dbReference type="NCBI Taxonomy" id="113562"/>
    <lineage>
        <taxon>Bacteria</taxon>
        <taxon>Bacillati</taxon>
        <taxon>Actinomycetota</taxon>
        <taxon>Actinomycetes</taxon>
        <taxon>Micromonosporales</taxon>
        <taxon>Micromonosporaceae</taxon>
        <taxon>Actinoplanes</taxon>
    </lineage>
</organism>
<feature type="region of interest" description="Disordered" evidence="1">
    <location>
        <begin position="22"/>
        <end position="55"/>
    </location>
</feature>
<sequence>MTSHKVFNHVPPRVGITAMDSSLVPLDQPPSRSRPLATLGRRGQRPQLTDLGAWV</sequence>
<accession>A0A1H1U018</accession>
<evidence type="ECO:0000256" key="1">
    <source>
        <dbReference type="SAM" id="MobiDB-lite"/>
    </source>
</evidence>
<dbReference type="Proteomes" id="UP000198688">
    <property type="component" value="Chromosome I"/>
</dbReference>
<gene>
    <name evidence="2" type="ORF">SAMN04489716_1290</name>
</gene>
<reference evidence="2 3" key="1">
    <citation type="submission" date="2016-10" db="EMBL/GenBank/DDBJ databases">
        <authorList>
            <person name="de Groot N.N."/>
        </authorList>
    </citation>
    <scope>NUCLEOTIDE SEQUENCE [LARGE SCALE GENOMIC DNA]</scope>
    <source>
        <strain evidence="2 3">DSM 43941</strain>
    </source>
</reference>
<dbReference type="AlphaFoldDB" id="A0A1H1U018"/>
<keyword evidence="3" id="KW-1185">Reference proteome</keyword>
<dbReference type="STRING" id="113562.SAMN04489716_1290"/>
<evidence type="ECO:0000313" key="3">
    <source>
        <dbReference type="Proteomes" id="UP000198688"/>
    </source>
</evidence>
<protein>
    <submittedName>
        <fullName evidence="2">Uncharacterized protein</fullName>
    </submittedName>
</protein>